<dbReference type="RefSeq" id="WP_214352271.1">
    <property type="nucleotide sequence ID" value="NZ_JAHBOH010000002.1"/>
</dbReference>
<dbReference type="Pfam" id="PF13302">
    <property type="entry name" value="Acetyltransf_3"/>
    <property type="match status" value="1"/>
</dbReference>
<protein>
    <submittedName>
        <fullName evidence="2">GNAT family N-acetyltransferase</fullName>
    </submittedName>
</protein>
<comment type="caution">
    <text evidence="2">The sequence shown here is derived from an EMBL/GenBank/DDBJ whole genome shotgun (WGS) entry which is preliminary data.</text>
</comment>
<dbReference type="PROSITE" id="PS51186">
    <property type="entry name" value="GNAT"/>
    <property type="match status" value="1"/>
</dbReference>
<dbReference type="PANTHER" id="PTHR43415">
    <property type="entry name" value="SPERMIDINE N(1)-ACETYLTRANSFERASE"/>
    <property type="match status" value="1"/>
</dbReference>
<feature type="domain" description="N-acetyltransferase" evidence="1">
    <location>
        <begin position="11"/>
        <end position="175"/>
    </location>
</feature>
<keyword evidence="3" id="KW-1185">Reference proteome</keyword>
<dbReference type="Proteomes" id="UP000722125">
    <property type="component" value="Unassembled WGS sequence"/>
</dbReference>
<reference evidence="2 3" key="1">
    <citation type="submission" date="2021-05" db="EMBL/GenBank/DDBJ databases">
        <title>Description of Cellulomonas sp. DKR-3 sp. nov.</title>
        <authorList>
            <person name="Dahal R.H."/>
            <person name="Chaudhary D.K."/>
        </authorList>
    </citation>
    <scope>NUCLEOTIDE SEQUENCE [LARGE SCALE GENOMIC DNA]</scope>
    <source>
        <strain evidence="2 3">DKR-3</strain>
    </source>
</reference>
<gene>
    <name evidence="2" type="ORF">KIN34_13845</name>
</gene>
<evidence type="ECO:0000313" key="2">
    <source>
        <dbReference type="EMBL" id="MBT0995367.1"/>
    </source>
</evidence>
<name>A0ABS5U1Z1_9CELL</name>
<dbReference type="PANTHER" id="PTHR43415:SF3">
    <property type="entry name" value="GNAT-FAMILY ACETYLTRANSFERASE"/>
    <property type="match status" value="1"/>
</dbReference>
<dbReference type="SUPFAM" id="SSF55729">
    <property type="entry name" value="Acyl-CoA N-acyltransferases (Nat)"/>
    <property type="match status" value="1"/>
</dbReference>
<evidence type="ECO:0000259" key="1">
    <source>
        <dbReference type="PROSITE" id="PS51186"/>
    </source>
</evidence>
<dbReference type="InterPro" id="IPR016181">
    <property type="entry name" value="Acyl_CoA_acyltransferase"/>
</dbReference>
<dbReference type="EMBL" id="JAHBOH010000002">
    <property type="protein sequence ID" value="MBT0995367.1"/>
    <property type="molecule type" value="Genomic_DNA"/>
</dbReference>
<accession>A0ABS5U1Z1</accession>
<sequence>MDKPTLLGEMLTLRPVRASDADHVWESVSDVEGMRLTGETRRPSREEVEAWCAAAATAPDRVDLAITLAGDPDDEYLGEIVLENLDEAVRSADLRLVMRPGYRGRGYGTEAIQLVLGLAFDGLGLHRVGLSVLAINSRALSLYENLGFRVEGRRRDAYRDGERWCDGIDMGLLEDEYRAGQLG</sequence>
<dbReference type="Gene3D" id="3.40.630.30">
    <property type="match status" value="1"/>
</dbReference>
<proteinExistence type="predicted"/>
<dbReference type="InterPro" id="IPR000182">
    <property type="entry name" value="GNAT_dom"/>
</dbReference>
<evidence type="ECO:0000313" key="3">
    <source>
        <dbReference type="Proteomes" id="UP000722125"/>
    </source>
</evidence>
<organism evidence="2 3">
    <name type="scientific">Cellulomonas fulva</name>
    <dbReference type="NCBI Taxonomy" id="2835530"/>
    <lineage>
        <taxon>Bacteria</taxon>
        <taxon>Bacillati</taxon>
        <taxon>Actinomycetota</taxon>
        <taxon>Actinomycetes</taxon>
        <taxon>Micrococcales</taxon>
        <taxon>Cellulomonadaceae</taxon>
        <taxon>Cellulomonas</taxon>
    </lineage>
</organism>